<accession>F0T2I3</accession>
<dbReference type="InterPro" id="IPR025377">
    <property type="entry name" value="DUF4367"/>
</dbReference>
<organism evidence="3 4">
    <name type="scientific">Syntrophobotulus glycolicus (strain DSM 8271 / FlGlyR)</name>
    <dbReference type="NCBI Taxonomy" id="645991"/>
    <lineage>
        <taxon>Bacteria</taxon>
        <taxon>Bacillati</taxon>
        <taxon>Bacillota</taxon>
        <taxon>Clostridia</taxon>
        <taxon>Eubacteriales</taxon>
        <taxon>Desulfitobacteriaceae</taxon>
        <taxon>Syntrophobotulus</taxon>
    </lineage>
</organism>
<dbReference type="OrthoDB" id="1858630at2"/>
<feature type="transmembrane region" description="Helical" evidence="1">
    <location>
        <begin position="154"/>
        <end position="173"/>
    </location>
</feature>
<evidence type="ECO:0000313" key="4">
    <source>
        <dbReference type="Proteomes" id="UP000007488"/>
    </source>
</evidence>
<keyword evidence="1" id="KW-1133">Transmembrane helix</keyword>
<dbReference type="KEGG" id="sgy:Sgly_0960"/>
<dbReference type="EMBL" id="CP002547">
    <property type="protein sequence ID" value="ADY55301.1"/>
    <property type="molecule type" value="Genomic_DNA"/>
</dbReference>
<dbReference type="STRING" id="645991.Sgly_0960"/>
<keyword evidence="1" id="KW-0472">Membrane</keyword>
<keyword evidence="1" id="KW-0812">Transmembrane</keyword>
<dbReference type="Pfam" id="PF14285">
    <property type="entry name" value="DUF4367"/>
    <property type="match status" value="1"/>
</dbReference>
<sequence>MHNDAVFLKSTFQQSIIEQSDEAESRFEVDGIDINELTEKILLLPEYMRSLLFMKYIFYFDPNVAEEILSIRHAKQKLRYAESLLAYSLRLSDNQCVERTCMEQAVRQALNREISNEDTSIITLKPHYSNKFRNQLKGIKAAQRYSNHLTLKRVGIAIIAVIISFAMTITANAELRMRCFDWLVETFPLFSQFGPANAIESSPSDFERLKNMELNYIPSGFMLIDTFEADPMVVYRYEDSNGKVLTINVSVPTGSPILANTEDTQINEVILNEQIAYWWEKDSFFYFIWQENGFEINIVGQVSYEEILKISKNIQT</sequence>
<dbReference type="eggNOG" id="ENOG50335YA">
    <property type="taxonomic scope" value="Bacteria"/>
</dbReference>
<dbReference type="HOGENOM" id="CLU_879776_0_0_9"/>
<evidence type="ECO:0000259" key="2">
    <source>
        <dbReference type="Pfam" id="PF14285"/>
    </source>
</evidence>
<name>F0T2I3_SYNGF</name>
<protein>
    <recommendedName>
        <fullName evidence="2">DUF4367 domain-containing protein</fullName>
    </recommendedName>
</protein>
<gene>
    <name evidence="3" type="ordered locus">Sgly_0960</name>
</gene>
<feature type="domain" description="DUF4367" evidence="2">
    <location>
        <begin position="213"/>
        <end position="314"/>
    </location>
</feature>
<dbReference type="RefSeq" id="WP_013624172.1">
    <property type="nucleotide sequence ID" value="NC_015172.1"/>
</dbReference>
<dbReference type="AlphaFoldDB" id="F0T2I3"/>
<reference evidence="4" key="2">
    <citation type="submission" date="2011-02" db="EMBL/GenBank/DDBJ databases">
        <title>The complete genome of Syntrophobotulus glycolicus DSM 8271.</title>
        <authorList>
            <person name="Lucas S."/>
            <person name="Copeland A."/>
            <person name="Lapidus A."/>
            <person name="Bruce D."/>
            <person name="Goodwin L."/>
            <person name="Pitluck S."/>
            <person name="Kyrpides N."/>
            <person name="Mavromatis K."/>
            <person name="Pagani I."/>
            <person name="Ivanova N."/>
            <person name="Mikhailova N."/>
            <person name="Chertkov O."/>
            <person name="Held B."/>
            <person name="Detter J.C."/>
            <person name="Tapia R."/>
            <person name="Han C."/>
            <person name="Land M."/>
            <person name="Hauser L."/>
            <person name="Markowitz V."/>
            <person name="Cheng J.-F."/>
            <person name="Hugenholtz P."/>
            <person name="Woyke T."/>
            <person name="Wu D."/>
            <person name="Spring S."/>
            <person name="Schroeder M."/>
            <person name="Brambilla E."/>
            <person name="Klenk H.-P."/>
            <person name="Eisen J.A."/>
        </authorList>
    </citation>
    <scope>NUCLEOTIDE SEQUENCE [LARGE SCALE GENOMIC DNA]</scope>
    <source>
        <strain evidence="4">DSM 8271 / FlGlyR</strain>
    </source>
</reference>
<keyword evidence="4" id="KW-1185">Reference proteome</keyword>
<dbReference type="Proteomes" id="UP000007488">
    <property type="component" value="Chromosome"/>
</dbReference>
<evidence type="ECO:0000313" key="3">
    <source>
        <dbReference type="EMBL" id="ADY55301.1"/>
    </source>
</evidence>
<reference evidence="3 4" key="1">
    <citation type="journal article" date="2011" name="Stand. Genomic Sci.">
        <title>Complete genome sequence of Syntrophobotulus glycolicus type strain (FlGlyR).</title>
        <authorList>
            <person name="Han C."/>
            <person name="Mwirichia R."/>
            <person name="Chertkov O."/>
            <person name="Held B."/>
            <person name="Lapidus A."/>
            <person name="Nolan M."/>
            <person name="Lucas S."/>
            <person name="Hammon N."/>
            <person name="Deshpande S."/>
            <person name="Cheng J.F."/>
            <person name="Tapia R."/>
            <person name="Goodwin L."/>
            <person name="Pitluck S."/>
            <person name="Huntemann M."/>
            <person name="Liolios K."/>
            <person name="Ivanova N."/>
            <person name="Pagani I."/>
            <person name="Mavromatis K."/>
            <person name="Ovchinikova G."/>
            <person name="Pati A."/>
            <person name="Chen A."/>
            <person name="Palaniappan K."/>
            <person name="Land M."/>
            <person name="Hauser L."/>
            <person name="Brambilla E.M."/>
            <person name="Rohde M."/>
            <person name="Spring S."/>
            <person name="Sikorski J."/>
            <person name="Goker M."/>
            <person name="Woyke T."/>
            <person name="Bristow J."/>
            <person name="Eisen J.A."/>
            <person name="Markowitz V."/>
            <person name="Hugenholtz P."/>
            <person name="Kyrpides N.C."/>
            <person name="Klenk H.P."/>
            <person name="Detter J.C."/>
        </authorList>
    </citation>
    <scope>NUCLEOTIDE SEQUENCE [LARGE SCALE GENOMIC DNA]</scope>
    <source>
        <strain evidence="4">DSM 8271 / FlGlyR</strain>
    </source>
</reference>
<proteinExistence type="predicted"/>
<evidence type="ECO:0000256" key="1">
    <source>
        <dbReference type="SAM" id="Phobius"/>
    </source>
</evidence>